<dbReference type="Gene3D" id="2.60.120.590">
    <property type="entry name" value="Alpha-ketoglutarate-dependent dioxygenase AlkB-like"/>
    <property type="match status" value="1"/>
</dbReference>
<accession>A0A0K8PIY2</accession>
<dbReference type="AlphaFoldDB" id="A0A0K8PIY2"/>
<gene>
    <name evidence="2" type="ORF">SAZU_2425</name>
</gene>
<dbReference type="PROSITE" id="PS51471">
    <property type="entry name" value="FE2OG_OXY"/>
    <property type="match status" value="1"/>
</dbReference>
<evidence type="ECO:0000313" key="3">
    <source>
        <dbReference type="Proteomes" id="UP000053859"/>
    </source>
</evidence>
<dbReference type="Pfam" id="PF13532">
    <property type="entry name" value="2OG-FeII_Oxy_2"/>
    <property type="match status" value="1"/>
</dbReference>
<dbReference type="OrthoDB" id="190276at2"/>
<dbReference type="InterPro" id="IPR032854">
    <property type="entry name" value="ALKBH3"/>
</dbReference>
<reference evidence="2" key="1">
    <citation type="journal article" date="2015" name="Genome Announc.">
        <title>Draft Genome Sequence of Thiostrepton-Producing Streptomyces azureus ATCC 14921.</title>
        <authorList>
            <person name="Sakihara K."/>
            <person name="Maeda J."/>
            <person name="Tashiro K."/>
            <person name="Fujino Y."/>
            <person name="Kuhara S."/>
            <person name="Ohshima T."/>
            <person name="Ogata S."/>
            <person name="Doi K."/>
        </authorList>
    </citation>
    <scope>NUCLEOTIDE SEQUENCE [LARGE SCALE GENOMIC DNA]</scope>
    <source>
        <strain evidence="2">ATCC14921</strain>
    </source>
</reference>
<dbReference type="SUPFAM" id="SSF51197">
    <property type="entry name" value="Clavaminate synthase-like"/>
    <property type="match status" value="1"/>
</dbReference>
<evidence type="ECO:0000259" key="1">
    <source>
        <dbReference type="PROSITE" id="PS51471"/>
    </source>
</evidence>
<name>A0A0K8PIY2_STRAJ</name>
<dbReference type="PANTHER" id="PTHR31212:SF4">
    <property type="entry name" value="ALPHA-KETOGLUTARATE-DEPENDENT DIOXYGENASE ALKB HOMOLOG 3"/>
    <property type="match status" value="1"/>
</dbReference>
<keyword evidence="3" id="KW-1185">Reference proteome</keyword>
<dbReference type="RefSeq" id="WP_059416922.1">
    <property type="nucleotide sequence ID" value="NZ_DF968240.1"/>
</dbReference>
<protein>
    <submittedName>
        <fullName evidence="2">Alkylated DNA repair protein</fullName>
    </submittedName>
</protein>
<dbReference type="FunFam" id="2.60.120.590:FF:000011">
    <property type="entry name" value="Alpha-ketoglutarate-dependent dioxygenase AlkB"/>
    <property type="match status" value="1"/>
</dbReference>
<organism evidence="2 3">
    <name type="scientific">Streptomyces azureus</name>
    <dbReference type="NCBI Taxonomy" id="146537"/>
    <lineage>
        <taxon>Bacteria</taxon>
        <taxon>Bacillati</taxon>
        <taxon>Actinomycetota</taxon>
        <taxon>Actinomycetes</taxon>
        <taxon>Kitasatosporales</taxon>
        <taxon>Streptomycetaceae</taxon>
        <taxon>Streptomyces</taxon>
    </lineage>
</organism>
<dbReference type="InterPro" id="IPR037151">
    <property type="entry name" value="AlkB-like_sf"/>
</dbReference>
<proteinExistence type="predicted"/>
<sequence>MHLQGSLFDQTDELRLGPLDGISRTHLGFGAWLDVLPGWLSGSDVLFEQLAAEVPWRAERRTMYDHVVDVPRLLAFYGAEDPLPHPVLTEARDALSAHYGEELGEPFTTAGLCYYRDGRDSVAWHGDRTGRGAREDTMVAILSVGAPRDLLLRPMRGGRDTVRRPLGHGDLIVMGGSCQRTWEHSVPKSTRATEPRISIQFRPHGVH</sequence>
<dbReference type="InterPro" id="IPR027450">
    <property type="entry name" value="AlkB-like"/>
</dbReference>
<dbReference type="PANTHER" id="PTHR31212">
    <property type="entry name" value="ALPHA-KETOGLUTARATE-DEPENDENT DIOXYGENASE ALKB HOMOLOG 3"/>
    <property type="match status" value="1"/>
</dbReference>
<dbReference type="PATRIC" id="fig|146537.3.peg.2563"/>
<evidence type="ECO:0000313" key="2">
    <source>
        <dbReference type="EMBL" id="GAP47688.1"/>
    </source>
</evidence>
<dbReference type="InterPro" id="IPR005123">
    <property type="entry name" value="Oxoglu/Fe-dep_dioxygenase_dom"/>
</dbReference>
<dbReference type="GO" id="GO:0051213">
    <property type="term" value="F:dioxygenase activity"/>
    <property type="evidence" value="ECO:0007669"/>
    <property type="project" value="InterPro"/>
</dbReference>
<dbReference type="Proteomes" id="UP000053859">
    <property type="component" value="Unassembled WGS sequence"/>
</dbReference>
<dbReference type="GO" id="GO:0006307">
    <property type="term" value="P:DNA alkylation repair"/>
    <property type="evidence" value="ECO:0007669"/>
    <property type="project" value="InterPro"/>
</dbReference>
<dbReference type="EMBL" id="DF968240">
    <property type="protein sequence ID" value="GAP47688.1"/>
    <property type="molecule type" value="Genomic_DNA"/>
</dbReference>
<feature type="domain" description="Fe2OG dioxygenase" evidence="1">
    <location>
        <begin position="106"/>
        <end position="205"/>
    </location>
</feature>